<sequence length="114" mass="12968">MAKHETPPELAQWIEERAALLLKTARRIQSKADAREDQPVAEWLLPLLAEFSHAESISETVAFTFSLRTRCGTRFQRRRPRLARATDVTVSAAASRAASRLARETWAEVWPEKP</sequence>
<dbReference type="AlphaFoldDB" id="Q27I92"/>
<proteinExistence type="predicted"/>
<evidence type="ECO:0000313" key="1">
    <source>
        <dbReference type="EMBL" id="ABD48719.1"/>
    </source>
</evidence>
<protein>
    <submittedName>
        <fullName evidence="1">PXT107.3c</fullName>
    </submittedName>
</protein>
<name>Q27I92_9NOCA</name>
<reference evidence="1" key="2">
    <citation type="submission" date="2006-02" db="EMBL/GenBank/DDBJ databases">
        <authorList>
            <person name="Xia H."/>
            <person name="Tian Y."/>
            <person name="Zhang R."/>
            <person name="Lin K."/>
            <person name="Qin Z."/>
        </authorList>
    </citation>
    <scope>NUCLEOTIDE SEQUENCE</scope>
    <source>
        <strain evidence="1">107</strain>
        <plasmid evidence="1">pXT107</plasmid>
    </source>
</reference>
<reference evidence="1" key="1">
    <citation type="journal article" date="2006" name="Acta Biochim. Biophys. Sin.">
        <title>Characterization of Nocardia plasmid pXT107.</title>
        <authorList>
            <person name="Xia H.Y."/>
            <person name="Tian Y.Q."/>
            <person name="Zhang R."/>
            <person name="Lin K.C."/>
            <person name="Qin Z.J."/>
        </authorList>
    </citation>
    <scope>NUCLEOTIDE SEQUENCE</scope>
    <source>
        <strain evidence="1">107</strain>
        <plasmid evidence="1">pXT107</plasmid>
    </source>
</reference>
<organism evidence="1">
    <name type="scientific">Nocardia sp. 107</name>
    <dbReference type="NCBI Taxonomy" id="373212"/>
    <lineage>
        <taxon>Bacteria</taxon>
        <taxon>Bacillati</taxon>
        <taxon>Actinomycetota</taxon>
        <taxon>Actinomycetes</taxon>
        <taxon>Mycobacteriales</taxon>
        <taxon>Nocardiaceae</taxon>
        <taxon>Nocardia</taxon>
    </lineage>
</organism>
<dbReference type="EMBL" id="DQ399903">
    <property type="protein sequence ID" value="ABD48719.1"/>
    <property type="molecule type" value="Genomic_DNA"/>
</dbReference>
<keyword evidence="1" id="KW-0614">Plasmid</keyword>
<geneLocation type="plasmid" evidence="1">
    <name>pXT107</name>
</geneLocation>
<accession>Q27I92</accession>